<protein>
    <submittedName>
        <fullName evidence="1">Uncharacterized protein</fullName>
    </submittedName>
</protein>
<proteinExistence type="predicted"/>
<reference evidence="1" key="1">
    <citation type="submission" date="2019-08" db="EMBL/GenBank/DDBJ databases">
        <authorList>
            <person name="Kucharzyk K."/>
            <person name="Murdoch R.W."/>
            <person name="Higgins S."/>
            <person name="Loffler F."/>
        </authorList>
    </citation>
    <scope>NUCLEOTIDE SEQUENCE</scope>
</reference>
<gene>
    <name evidence="1" type="ORF">SDC9_164802</name>
</gene>
<name>A0A645FV89_9ZZZZ</name>
<dbReference type="EMBL" id="VSSQ01064583">
    <property type="protein sequence ID" value="MPN17449.1"/>
    <property type="molecule type" value="Genomic_DNA"/>
</dbReference>
<accession>A0A645FV89</accession>
<evidence type="ECO:0000313" key="1">
    <source>
        <dbReference type="EMBL" id="MPN17449.1"/>
    </source>
</evidence>
<sequence length="127" mass="13897">MVINRNGKGDFCQLLPDNILVQNISDFAGGRDDIGHVGHGLLAGQLTVIQNVHAQMHAFITYISARTRNDTGDLLLMLPAKGAAHRLALVSFGHKKSPFSARLRKPPYSLQGSGENYPRSHKLIVSR</sequence>
<dbReference type="AlphaFoldDB" id="A0A645FV89"/>
<comment type="caution">
    <text evidence="1">The sequence shown here is derived from an EMBL/GenBank/DDBJ whole genome shotgun (WGS) entry which is preliminary data.</text>
</comment>
<organism evidence="1">
    <name type="scientific">bioreactor metagenome</name>
    <dbReference type="NCBI Taxonomy" id="1076179"/>
    <lineage>
        <taxon>unclassified sequences</taxon>
        <taxon>metagenomes</taxon>
        <taxon>ecological metagenomes</taxon>
    </lineage>
</organism>